<accession>A0AAV4PTB4</accession>
<organism evidence="1 2">
    <name type="scientific">Caerostris extrusa</name>
    <name type="common">Bark spider</name>
    <name type="synonym">Caerostris bankana</name>
    <dbReference type="NCBI Taxonomy" id="172846"/>
    <lineage>
        <taxon>Eukaryota</taxon>
        <taxon>Metazoa</taxon>
        <taxon>Ecdysozoa</taxon>
        <taxon>Arthropoda</taxon>
        <taxon>Chelicerata</taxon>
        <taxon>Arachnida</taxon>
        <taxon>Araneae</taxon>
        <taxon>Araneomorphae</taxon>
        <taxon>Entelegynae</taxon>
        <taxon>Araneoidea</taxon>
        <taxon>Araneidae</taxon>
        <taxon>Caerostris</taxon>
    </lineage>
</organism>
<dbReference type="Proteomes" id="UP001054945">
    <property type="component" value="Unassembled WGS sequence"/>
</dbReference>
<dbReference type="AlphaFoldDB" id="A0AAV4PTB4"/>
<dbReference type="EMBL" id="BPLR01005043">
    <property type="protein sequence ID" value="GIX99396.1"/>
    <property type="molecule type" value="Genomic_DNA"/>
</dbReference>
<keyword evidence="2" id="KW-1185">Reference proteome</keyword>
<reference evidence="1 2" key="1">
    <citation type="submission" date="2021-06" db="EMBL/GenBank/DDBJ databases">
        <title>Caerostris extrusa draft genome.</title>
        <authorList>
            <person name="Kono N."/>
            <person name="Arakawa K."/>
        </authorList>
    </citation>
    <scope>NUCLEOTIDE SEQUENCE [LARGE SCALE GENOMIC DNA]</scope>
</reference>
<name>A0AAV4PTB4_CAEEX</name>
<sequence>MEDIIVHHKAMHDKANVITTNTLQIIFIRIIKRNHHLYPPNRKKTKSVFKQTSSTSFSNQITTKLSTDMVWLPLHYVHTVMIQNCELANYHLISVQAIC</sequence>
<proteinExistence type="predicted"/>
<gene>
    <name evidence="1" type="ORF">CEXT_197821</name>
</gene>
<evidence type="ECO:0000313" key="1">
    <source>
        <dbReference type="EMBL" id="GIX99396.1"/>
    </source>
</evidence>
<protein>
    <submittedName>
        <fullName evidence="1">Uncharacterized protein</fullName>
    </submittedName>
</protein>
<evidence type="ECO:0000313" key="2">
    <source>
        <dbReference type="Proteomes" id="UP001054945"/>
    </source>
</evidence>
<comment type="caution">
    <text evidence="1">The sequence shown here is derived from an EMBL/GenBank/DDBJ whole genome shotgun (WGS) entry which is preliminary data.</text>
</comment>